<keyword evidence="8" id="KW-0106">Calcium</keyword>
<evidence type="ECO:0000256" key="11">
    <source>
        <dbReference type="ARBA" id="ARBA00023180"/>
    </source>
</evidence>
<dbReference type="SUPFAM" id="SSF54897">
    <property type="entry name" value="Protease propeptides/inhibitors"/>
    <property type="match status" value="1"/>
</dbReference>
<dbReference type="PANTHER" id="PTHR42884">
    <property type="entry name" value="PROPROTEIN CONVERTASE SUBTILISIN/KEXIN-RELATED"/>
    <property type="match status" value="1"/>
</dbReference>
<dbReference type="InterPro" id="IPR036852">
    <property type="entry name" value="Peptidase_S8/S53_dom_sf"/>
</dbReference>
<sequence length="684" mass="75315">MSQLCAAAVLLVTFLLGEHLVQAGHFVNEWAAEIRGGRSLAESVAGQHGYEVVDELRGLPDHYILTRSDVSHRSRRSADHHTRRLEGDSRVSFVEQQHEKLRVKRGYLSVDQRGASNRWNRDVAREIVKKDGFLDDPNFSGEWYLNPPNGKRSEVSLPDLRVRDCWKKGITGKNIVLTIIDDGVEKNHTDIAANYDPDASFDVNDNDTDPHPRYDITNENKHGTRCAGEIAMVANNNNCGVGIAFDSKVGGIRLLDGRVTDSAEAFSLAFNRDHIDIYSASWGPNDDGKTTEKPGKLSQKAFEMGVTKGRGGKGSIFVWASGNGGRVGDNCNSDGYASSIYTMGISSATQNGNSPWYAEKCASSIATTYSSGAMDEGKVITADLRNTCTLSHSGTSAAAPLAAGIIALVLEANPELTWRDIQHLTVHSARMEPLKDEAGWYKNGAGYCVNLAFGFGLMDAFAMVNTADPASWVSVGEQHICTVELTDKSSVPSRLTSGNLIEVKFTTDGCHGQASEINYLEHIEVVLDLSYERRGVIYAEIESPSGTVTSLMQERTYDYSKKGFKEYPLMSVHNWGENPRGIWKFRVADKSSNNYKGQLENVKLVLYGTKERPAYLDKVPKTSCEDVDTQAHPPRKSAPPEKQPMKSMMQETLSYLHNSPSEFKTDGAKDKVQKLLAELKLKSL</sequence>
<feature type="chain" id="PRO_5018998798" description="P/Homo B domain-containing protein" evidence="15">
    <location>
        <begin position="24"/>
        <end position="684"/>
    </location>
</feature>
<dbReference type="Pfam" id="PF01483">
    <property type="entry name" value="P_proprotein"/>
    <property type="match status" value="1"/>
</dbReference>
<protein>
    <recommendedName>
        <fullName evidence="16">P/Homo B domain-containing protein</fullName>
    </recommendedName>
</protein>
<dbReference type="STRING" id="188477.A0A433SQS6"/>
<dbReference type="SUPFAM" id="SSF52743">
    <property type="entry name" value="Subtilisin-like"/>
    <property type="match status" value="1"/>
</dbReference>
<feature type="active site" description="Charge relay system" evidence="12 13">
    <location>
        <position position="396"/>
    </location>
</feature>
<gene>
    <name evidence="17" type="ORF">EGW08_020640</name>
</gene>
<keyword evidence="3 13" id="KW-0645">Protease</keyword>
<dbReference type="InterPro" id="IPR008979">
    <property type="entry name" value="Galactose-bd-like_sf"/>
</dbReference>
<evidence type="ECO:0000256" key="13">
    <source>
        <dbReference type="PROSITE-ProRule" id="PRU01240"/>
    </source>
</evidence>
<dbReference type="InterPro" id="IPR032815">
    <property type="entry name" value="S8_pro-domain"/>
</dbReference>
<evidence type="ECO:0000256" key="15">
    <source>
        <dbReference type="SAM" id="SignalP"/>
    </source>
</evidence>
<accession>A0A433SQS6</accession>
<evidence type="ECO:0000256" key="3">
    <source>
        <dbReference type="ARBA" id="ARBA00022670"/>
    </source>
</evidence>
<reference evidence="17 18" key="1">
    <citation type="submission" date="2019-01" db="EMBL/GenBank/DDBJ databases">
        <title>A draft genome assembly of the solar-powered sea slug Elysia chlorotica.</title>
        <authorList>
            <person name="Cai H."/>
            <person name="Li Q."/>
            <person name="Fang X."/>
            <person name="Li J."/>
            <person name="Curtis N.E."/>
            <person name="Altenburger A."/>
            <person name="Shibata T."/>
            <person name="Feng M."/>
            <person name="Maeda T."/>
            <person name="Schwartz J.A."/>
            <person name="Shigenobu S."/>
            <person name="Lundholm N."/>
            <person name="Nishiyama T."/>
            <person name="Yang H."/>
            <person name="Hasebe M."/>
            <person name="Li S."/>
            <person name="Pierce S.K."/>
            <person name="Wang J."/>
        </authorList>
    </citation>
    <scope>NUCLEOTIDE SEQUENCE [LARGE SCALE GENOMIC DNA]</scope>
    <source>
        <strain evidence="17">EC2010</strain>
        <tissue evidence="17">Whole organism of an adult</tissue>
    </source>
</reference>
<evidence type="ECO:0000259" key="16">
    <source>
        <dbReference type="PROSITE" id="PS51829"/>
    </source>
</evidence>
<dbReference type="GO" id="GO:0005615">
    <property type="term" value="C:extracellular space"/>
    <property type="evidence" value="ECO:0007669"/>
    <property type="project" value="TreeGrafter"/>
</dbReference>
<dbReference type="GO" id="GO:0016486">
    <property type="term" value="P:peptide hormone processing"/>
    <property type="evidence" value="ECO:0007669"/>
    <property type="project" value="TreeGrafter"/>
</dbReference>
<dbReference type="FunFam" id="2.60.120.260:FF:000006">
    <property type="entry name" value="Proprotein convertase subtilisin/kexin type 5"/>
    <property type="match status" value="1"/>
</dbReference>
<evidence type="ECO:0000313" key="17">
    <source>
        <dbReference type="EMBL" id="RUS71596.1"/>
    </source>
</evidence>
<evidence type="ECO:0000256" key="10">
    <source>
        <dbReference type="ARBA" id="ARBA00023157"/>
    </source>
</evidence>
<evidence type="ECO:0000256" key="4">
    <source>
        <dbReference type="ARBA" id="ARBA00022685"/>
    </source>
</evidence>
<dbReference type="EMBL" id="RQTK01001190">
    <property type="protein sequence ID" value="RUS71596.1"/>
    <property type="molecule type" value="Genomic_DNA"/>
</dbReference>
<dbReference type="InterPro" id="IPR023828">
    <property type="entry name" value="Peptidase_S8_Ser-AS"/>
</dbReference>
<dbReference type="PROSITE" id="PS00137">
    <property type="entry name" value="SUBTILASE_HIS"/>
    <property type="match status" value="1"/>
</dbReference>
<dbReference type="InterPro" id="IPR002884">
    <property type="entry name" value="P_dom"/>
</dbReference>
<comment type="caution">
    <text evidence="17">The sequence shown here is derived from an EMBL/GenBank/DDBJ whole genome shotgun (WGS) entry which is preliminary data.</text>
</comment>
<keyword evidence="4" id="KW-0165">Cleavage on pair of basic residues</keyword>
<keyword evidence="7 13" id="KW-0720">Serine protease</keyword>
<dbReference type="Pfam" id="PF16470">
    <property type="entry name" value="S8_pro-domain"/>
    <property type="match status" value="1"/>
</dbReference>
<feature type="region of interest" description="Disordered" evidence="14">
    <location>
        <begin position="620"/>
        <end position="647"/>
    </location>
</feature>
<organism evidence="17 18">
    <name type="scientific">Elysia chlorotica</name>
    <name type="common">Eastern emerald elysia</name>
    <name type="synonym">Sea slug</name>
    <dbReference type="NCBI Taxonomy" id="188477"/>
    <lineage>
        <taxon>Eukaryota</taxon>
        <taxon>Metazoa</taxon>
        <taxon>Spiralia</taxon>
        <taxon>Lophotrochozoa</taxon>
        <taxon>Mollusca</taxon>
        <taxon>Gastropoda</taxon>
        <taxon>Heterobranchia</taxon>
        <taxon>Euthyneura</taxon>
        <taxon>Panpulmonata</taxon>
        <taxon>Sacoglossa</taxon>
        <taxon>Placobranchoidea</taxon>
        <taxon>Plakobranchidae</taxon>
        <taxon>Elysia</taxon>
    </lineage>
</organism>
<evidence type="ECO:0000256" key="9">
    <source>
        <dbReference type="ARBA" id="ARBA00023145"/>
    </source>
</evidence>
<evidence type="ECO:0000256" key="5">
    <source>
        <dbReference type="ARBA" id="ARBA00022729"/>
    </source>
</evidence>
<dbReference type="InterPro" id="IPR038466">
    <property type="entry name" value="S8_pro-domain_sf"/>
</dbReference>
<dbReference type="GO" id="GO:0004252">
    <property type="term" value="F:serine-type endopeptidase activity"/>
    <property type="evidence" value="ECO:0007669"/>
    <property type="project" value="UniProtKB-UniRule"/>
</dbReference>
<dbReference type="AlphaFoldDB" id="A0A433SQS6"/>
<dbReference type="PROSITE" id="PS51829">
    <property type="entry name" value="P_HOMO_B"/>
    <property type="match status" value="1"/>
</dbReference>
<feature type="signal peptide" evidence="15">
    <location>
        <begin position="1"/>
        <end position="23"/>
    </location>
</feature>
<evidence type="ECO:0000256" key="1">
    <source>
        <dbReference type="ARBA" id="ARBA00001913"/>
    </source>
</evidence>
<dbReference type="InterPro" id="IPR015500">
    <property type="entry name" value="Peptidase_S8_subtilisin-rel"/>
</dbReference>
<comment type="similarity">
    <text evidence="2">Belongs to the peptidase S8 family. Furin subfamily.</text>
</comment>
<dbReference type="OrthoDB" id="300641at2759"/>
<dbReference type="InterPro" id="IPR000209">
    <property type="entry name" value="Peptidase_S8/S53_dom"/>
</dbReference>
<evidence type="ECO:0000313" key="18">
    <source>
        <dbReference type="Proteomes" id="UP000271974"/>
    </source>
</evidence>
<name>A0A433SQS6_ELYCH</name>
<dbReference type="InterPro" id="IPR022398">
    <property type="entry name" value="Peptidase_S8_His-AS"/>
</dbReference>
<dbReference type="PROSITE" id="PS51892">
    <property type="entry name" value="SUBTILASE"/>
    <property type="match status" value="1"/>
</dbReference>
<evidence type="ECO:0000256" key="8">
    <source>
        <dbReference type="ARBA" id="ARBA00022837"/>
    </source>
</evidence>
<dbReference type="Gene3D" id="2.60.120.260">
    <property type="entry name" value="Galactose-binding domain-like"/>
    <property type="match status" value="1"/>
</dbReference>
<dbReference type="GO" id="GO:0043005">
    <property type="term" value="C:neuron projection"/>
    <property type="evidence" value="ECO:0007669"/>
    <property type="project" value="TreeGrafter"/>
</dbReference>
<keyword evidence="11" id="KW-0325">Glycoprotein</keyword>
<proteinExistence type="inferred from homology"/>
<keyword evidence="5 15" id="KW-0732">Signal</keyword>
<evidence type="ECO:0000256" key="12">
    <source>
        <dbReference type="PIRSR" id="PIRSR615500-1"/>
    </source>
</evidence>
<dbReference type="Gene3D" id="3.30.70.850">
    <property type="entry name" value="Peptidase S8, pro-domain"/>
    <property type="match status" value="1"/>
</dbReference>
<comment type="cofactor">
    <cofactor evidence="1">
        <name>Ca(2+)</name>
        <dbReference type="ChEBI" id="CHEBI:29108"/>
    </cofactor>
</comment>
<dbReference type="GO" id="GO:0005737">
    <property type="term" value="C:cytoplasm"/>
    <property type="evidence" value="ECO:0007669"/>
    <property type="project" value="UniProtKB-ARBA"/>
</dbReference>
<dbReference type="CDD" id="cd04059">
    <property type="entry name" value="Peptidases_S8_Protein_convertases_Kexins_Furin-like"/>
    <property type="match status" value="1"/>
</dbReference>
<dbReference type="PANTHER" id="PTHR42884:SF14">
    <property type="entry name" value="NEUROENDOCRINE CONVERTASE 1"/>
    <property type="match status" value="1"/>
</dbReference>
<keyword evidence="18" id="KW-1185">Reference proteome</keyword>
<dbReference type="FunFam" id="3.40.50.200:FF:000001">
    <property type="entry name" value="Furin 2, isoform B"/>
    <property type="match status" value="1"/>
</dbReference>
<keyword evidence="9" id="KW-0865">Zymogen</keyword>
<dbReference type="Proteomes" id="UP000271974">
    <property type="component" value="Unassembled WGS sequence"/>
</dbReference>
<dbReference type="SUPFAM" id="SSF49785">
    <property type="entry name" value="Galactose-binding domain-like"/>
    <property type="match status" value="1"/>
</dbReference>
<evidence type="ECO:0000256" key="7">
    <source>
        <dbReference type="ARBA" id="ARBA00022825"/>
    </source>
</evidence>
<feature type="active site" description="Charge relay system" evidence="12 13">
    <location>
        <position position="181"/>
    </location>
</feature>
<dbReference type="Gene3D" id="3.40.50.200">
    <property type="entry name" value="Peptidase S8/S53 domain"/>
    <property type="match status" value="1"/>
</dbReference>
<dbReference type="PROSITE" id="PS00138">
    <property type="entry name" value="SUBTILASE_SER"/>
    <property type="match status" value="1"/>
</dbReference>
<dbReference type="GO" id="GO:0016020">
    <property type="term" value="C:membrane"/>
    <property type="evidence" value="ECO:0007669"/>
    <property type="project" value="TreeGrafter"/>
</dbReference>
<dbReference type="InterPro" id="IPR034182">
    <property type="entry name" value="Kexin/furin"/>
</dbReference>
<keyword evidence="10" id="KW-1015">Disulfide bond</keyword>
<feature type="domain" description="P/Homo B" evidence="16">
    <location>
        <begin position="474"/>
        <end position="612"/>
    </location>
</feature>
<keyword evidence="6 13" id="KW-0378">Hydrolase</keyword>
<evidence type="ECO:0000256" key="2">
    <source>
        <dbReference type="ARBA" id="ARBA00005325"/>
    </source>
</evidence>
<dbReference type="PRINTS" id="PR00723">
    <property type="entry name" value="SUBTILISIN"/>
</dbReference>
<dbReference type="Pfam" id="PF00082">
    <property type="entry name" value="Peptidase_S8"/>
    <property type="match status" value="1"/>
</dbReference>
<evidence type="ECO:0000256" key="6">
    <source>
        <dbReference type="ARBA" id="ARBA00022801"/>
    </source>
</evidence>
<dbReference type="GO" id="GO:0012505">
    <property type="term" value="C:endomembrane system"/>
    <property type="evidence" value="ECO:0007669"/>
    <property type="project" value="UniProtKB-ARBA"/>
</dbReference>
<feature type="active site" description="Charge relay system" evidence="12 13">
    <location>
        <position position="222"/>
    </location>
</feature>
<evidence type="ECO:0000256" key="14">
    <source>
        <dbReference type="SAM" id="MobiDB-lite"/>
    </source>
</evidence>